<evidence type="ECO:0000313" key="1">
    <source>
        <dbReference type="EMBL" id="GAA0896876.1"/>
    </source>
</evidence>
<protein>
    <submittedName>
        <fullName evidence="1">Uncharacterized protein</fullName>
    </submittedName>
</protein>
<reference evidence="1 2" key="1">
    <citation type="journal article" date="2019" name="Int. J. Syst. Evol. Microbiol.">
        <title>The Global Catalogue of Microorganisms (GCM) 10K type strain sequencing project: providing services to taxonomists for standard genome sequencing and annotation.</title>
        <authorList>
            <consortium name="The Broad Institute Genomics Platform"/>
            <consortium name="The Broad Institute Genome Sequencing Center for Infectious Disease"/>
            <person name="Wu L."/>
            <person name="Ma J."/>
        </authorList>
    </citation>
    <scope>NUCLEOTIDE SEQUENCE [LARGE SCALE GENOMIC DNA]</scope>
    <source>
        <strain evidence="1 2">JCM 11117</strain>
    </source>
</reference>
<organism evidence="1 2">
    <name type="scientific">Pseudonocardia zijingensis</name>
    <dbReference type="NCBI Taxonomy" id="153376"/>
    <lineage>
        <taxon>Bacteria</taxon>
        <taxon>Bacillati</taxon>
        <taxon>Actinomycetota</taxon>
        <taxon>Actinomycetes</taxon>
        <taxon>Pseudonocardiales</taxon>
        <taxon>Pseudonocardiaceae</taxon>
        <taxon>Pseudonocardia</taxon>
    </lineage>
</organism>
<name>A0ABN1N814_9PSEU</name>
<dbReference type="PANTHER" id="PTHR38440:SF1">
    <property type="entry name" value="UPF0398 PROTEIN SPR0331"/>
    <property type="match status" value="1"/>
</dbReference>
<dbReference type="PANTHER" id="PTHR38440">
    <property type="entry name" value="UPF0398 PROTEIN YPSA"/>
    <property type="match status" value="1"/>
</dbReference>
<accession>A0ABN1N814</accession>
<dbReference type="EMBL" id="BAAAHP010000177">
    <property type="protein sequence ID" value="GAA0896876.1"/>
    <property type="molecule type" value="Genomic_DNA"/>
</dbReference>
<gene>
    <name evidence="1" type="ORF">GCM10009559_56420</name>
</gene>
<dbReference type="InterPro" id="IPR010697">
    <property type="entry name" value="YspA"/>
</dbReference>
<evidence type="ECO:0000313" key="2">
    <source>
        <dbReference type="Proteomes" id="UP001499967"/>
    </source>
</evidence>
<sequence>MRIGITGHSNLARESVPLVAAELRKVLSEYATPLIGVSCLARGADQVFARVVLELGGDLEVVLPAADYRERKVKPDNRTEFEELLGRAASVRVLPFDTSNRDAYAAANEDVLGGVDALIGVWDGAPPDGKGGTGDTVQAARTRGVPVVVVWPDGAQRSQ</sequence>
<dbReference type="Proteomes" id="UP001499967">
    <property type="component" value="Unassembled WGS sequence"/>
</dbReference>
<keyword evidence="2" id="KW-1185">Reference proteome</keyword>
<dbReference type="Gene3D" id="3.40.50.450">
    <property type="match status" value="1"/>
</dbReference>
<dbReference type="SUPFAM" id="SSF102405">
    <property type="entry name" value="MCP/YpsA-like"/>
    <property type="match status" value="1"/>
</dbReference>
<comment type="caution">
    <text evidence="1">The sequence shown here is derived from an EMBL/GenBank/DDBJ whole genome shotgun (WGS) entry which is preliminary data.</text>
</comment>
<proteinExistence type="predicted"/>